<protein>
    <submittedName>
        <fullName evidence="1">Uncharacterized protein</fullName>
    </submittedName>
</protein>
<evidence type="ECO:0000313" key="1">
    <source>
        <dbReference type="EMBL" id="PIW16628.1"/>
    </source>
</evidence>
<organism evidence="1 2">
    <name type="scientific">bacterium (Candidatus Blackallbacteria) CG17_big_fil_post_rev_8_21_14_2_50_48_46</name>
    <dbReference type="NCBI Taxonomy" id="2014261"/>
    <lineage>
        <taxon>Bacteria</taxon>
        <taxon>Candidatus Blackallbacteria</taxon>
    </lineage>
</organism>
<name>A0A2M7G412_9BACT</name>
<proteinExistence type="predicted"/>
<gene>
    <name evidence="1" type="ORF">COW36_12740</name>
</gene>
<comment type="caution">
    <text evidence="1">The sequence shown here is derived from an EMBL/GenBank/DDBJ whole genome shotgun (WGS) entry which is preliminary data.</text>
</comment>
<evidence type="ECO:0000313" key="2">
    <source>
        <dbReference type="Proteomes" id="UP000231019"/>
    </source>
</evidence>
<dbReference type="EMBL" id="PFFQ01000037">
    <property type="protein sequence ID" value="PIW16628.1"/>
    <property type="molecule type" value="Genomic_DNA"/>
</dbReference>
<dbReference type="AlphaFoldDB" id="A0A2M7G412"/>
<reference evidence="1 2" key="1">
    <citation type="submission" date="2017-09" db="EMBL/GenBank/DDBJ databases">
        <title>Depth-based differentiation of microbial function through sediment-hosted aquifers and enrichment of novel symbionts in the deep terrestrial subsurface.</title>
        <authorList>
            <person name="Probst A.J."/>
            <person name="Ladd B."/>
            <person name="Jarett J.K."/>
            <person name="Geller-Mcgrath D.E."/>
            <person name="Sieber C.M."/>
            <person name="Emerson J.B."/>
            <person name="Anantharaman K."/>
            <person name="Thomas B.C."/>
            <person name="Malmstrom R."/>
            <person name="Stieglmeier M."/>
            <person name="Klingl A."/>
            <person name="Woyke T."/>
            <person name="Ryan C.M."/>
            <person name="Banfield J.F."/>
        </authorList>
    </citation>
    <scope>NUCLEOTIDE SEQUENCE [LARGE SCALE GENOMIC DNA]</scope>
    <source>
        <strain evidence="1">CG17_big_fil_post_rev_8_21_14_2_50_48_46</strain>
    </source>
</reference>
<accession>A0A2M7G412</accession>
<dbReference type="Proteomes" id="UP000231019">
    <property type="component" value="Unassembled WGS sequence"/>
</dbReference>
<sequence>MSLLSLPPSPFSSDFTQWQELLEQLRFLPPKEFLLLWYWLLACLTEEASTSPPSRRSRRLLQKRQELWHLFANKSLSEFEELQELLPLEGVLLLLGRDLQVWKDPTVWQPALPRLYPCSLLILQLAPMIRMVPDWSRSLKQLLLRLAIQWLESVAGAEIQLELLGELTQIAQGLGLQTQAELLLEEMAVLLSQSPLQNQAGLAFDLGLVWLRSGYARPARFALKRWKETFPHLSQEAQRVELERMLFQLNYLELETVQGPLDRFSLLQAWVRELGSKYQGLTEESENGLLRLTKLVAGWQWPVEQNWLVDLKLEDLSPVQRAVYLGYREALGDQDAARALLAELPVWLARWGEASAAPLFREYWFCSHELRGEAKALLLHLQTATHLLKHSSGKRYQARRRQILAWGFSLIQPLTVSELKRQQKSLLKALSQGRKWILQDSPVAAQALMATLENALQEAQDWALAQEMRTESPWELRDWVAAVLALPAQELSSEHVKLLVAFLQARLPGWGHWILCLEMAQGLLPHLPWHEVKPYWQALFTDWDTLEAYQPLQALSALGLALAQHPPPEQEAWFAELKQRVEMIAPEWRADALGAVGHTQIWAGQLAAGFATLREITPVQAQLASFLRLGTVLRESNQWARYPEVMVEILACARRQTDPLSQWQGFLGVALVAWARADYSAGLKAMRDGIEQFLSQA</sequence>